<dbReference type="SMART" id="SM01110">
    <property type="entry name" value="Cutinase"/>
    <property type="match status" value="1"/>
</dbReference>
<evidence type="ECO:0000256" key="1">
    <source>
        <dbReference type="ARBA" id="ARBA00007534"/>
    </source>
</evidence>
<feature type="chain" id="PRO_5003495564" description="Cutinase" evidence="5">
    <location>
        <begin position="30"/>
        <end position="296"/>
    </location>
</feature>
<evidence type="ECO:0000256" key="3">
    <source>
        <dbReference type="ARBA" id="ARBA00022801"/>
    </source>
</evidence>
<dbReference type="RefSeq" id="WP_007321975.1">
    <property type="nucleotide sequence ID" value="NZ_BAEE01000048.1"/>
</dbReference>
<dbReference type="Gene3D" id="3.40.50.1820">
    <property type="entry name" value="alpha/beta hydrolase"/>
    <property type="match status" value="1"/>
</dbReference>
<dbReference type="STRING" id="1073574.GOARA_048_01020"/>
<dbReference type="AlphaFoldDB" id="G7H225"/>
<dbReference type="ESTHER" id="9acto-g7h225">
    <property type="family name" value="Cutinase"/>
</dbReference>
<evidence type="ECO:0000256" key="5">
    <source>
        <dbReference type="SAM" id="SignalP"/>
    </source>
</evidence>
<keyword evidence="3" id="KW-0378">Hydrolase</keyword>
<keyword evidence="4" id="KW-1015">Disulfide bond</keyword>
<reference evidence="6 7" key="1">
    <citation type="submission" date="2011-11" db="EMBL/GenBank/DDBJ databases">
        <title>Whole genome shotgun sequence of Gordonia araii NBRC 100433.</title>
        <authorList>
            <person name="Yoshida Y."/>
            <person name="Hosoyama A."/>
            <person name="Tsuchikane K."/>
            <person name="Katsumata H."/>
            <person name="Yamazaki S."/>
            <person name="Fujita N."/>
        </authorList>
    </citation>
    <scope>NUCLEOTIDE SEQUENCE [LARGE SCALE GENOMIC DNA]</scope>
    <source>
        <strain evidence="6 7">NBRC 100433</strain>
    </source>
</reference>
<comment type="similarity">
    <text evidence="1">Belongs to the cutinase family.</text>
</comment>
<keyword evidence="2" id="KW-0719">Serine esterase</keyword>
<sequence length="296" mass="30991">MRTILRRAALAVAGLAAIGVAAAPPVASAQPGDCPRLYVLGLAGTWAQGPGVLGGVTGGLGPGIRVDYVSYSRTAFPFEKGGRVYGKSKAQGVDNARGMALAMTRRCPGTRVALVGYSQGADAAGDLASEVGTGLSPLRPGQIAGVVLLADPRRSRADQLIGPPLSGQGSGGPRFNGFGHLHRKVFTICEPSDMYCNVPREYYITRIVGFLAQVTNPTPQQMLSYAGEAAAIFNEMLTLGGPGRIVAELSNAKARQQITSFMSFLRSGAHGRYGTFEVRPGVTAVQWAHNHLNRIG</sequence>
<proteinExistence type="inferred from homology"/>
<comment type="caution">
    <text evidence="6">The sequence shown here is derived from an EMBL/GenBank/DDBJ whole genome shotgun (WGS) entry which is preliminary data.</text>
</comment>
<dbReference type="Pfam" id="PF01083">
    <property type="entry name" value="Cutinase"/>
    <property type="match status" value="1"/>
</dbReference>
<dbReference type="SUPFAM" id="SSF53474">
    <property type="entry name" value="alpha/beta-Hydrolases"/>
    <property type="match status" value="1"/>
</dbReference>
<dbReference type="InterPro" id="IPR029058">
    <property type="entry name" value="AB_hydrolase_fold"/>
</dbReference>
<dbReference type="InterPro" id="IPR000675">
    <property type="entry name" value="Cutinase/axe"/>
</dbReference>
<keyword evidence="7" id="KW-1185">Reference proteome</keyword>
<keyword evidence="5" id="KW-0732">Signal</keyword>
<dbReference type="GO" id="GO:0052689">
    <property type="term" value="F:carboxylic ester hydrolase activity"/>
    <property type="evidence" value="ECO:0007669"/>
    <property type="project" value="UniProtKB-KW"/>
</dbReference>
<evidence type="ECO:0000256" key="4">
    <source>
        <dbReference type="ARBA" id="ARBA00023157"/>
    </source>
</evidence>
<evidence type="ECO:0000256" key="2">
    <source>
        <dbReference type="ARBA" id="ARBA00022487"/>
    </source>
</evidence>
<dbReference type="PROSITE" id="PS51318">
    <property type="entry name" value="TAT"/>
    <property type="match status" value="1"/>
</dbReference>
<dbReference type="InterPro" id="IPR006311">
    <property type="entry name" value="TAT_signal"/>
</dbReference>
<dbReference type="Proteomes" id="UP000035088">
    <property type="component" value="Unassembled WGS sequence"/>
</dbReference>
<evidence type="ECO:0008006" key="8">
    <source>
        <dbReference type="Google" id="ProtNLM"/>
    </source>
</evidence>
<accession>G7H225</accession>
<dbReference type="PANTHER" id="PTHR33630">
    <property type="entry name" value="CUTINASE RV1984C-RELATED-RELATED"/>
    <property type="match status" value="1"/>
</dbReference>
<dbReference type="PANTHER" id="PTHR33630:SF9">
    <property type="entry name" value="CUTINASE 4"/>
    <property type="match status" value="1"/>
</dbReference>
<name>G7H225_9ACTN</name>
<organism evidence="6 7">
    <name type="scientific">Gordonia araii NBRC 100433</name>
    <dbReference type="NCBI Taxonomy" id="1073574"/>
    <lineage>
        <taxon>Bacteria</taxon>
        <taxon>Bacillati</taxon>
        <taxon>Actinomycetota</taxon>
        <taxon>Actinomycetes</taxon>
        <taxon>Mycobacteriales</taxon>
        <taxon>Gordoniaceae</taxon>
        <taxon>Gordonia</taxon>
    </lineage>
</organism>
<evidence type="ECO:0000313" key="7">
    <source>
        <dbReference type="Proteomes" id="UP000035088"/>
    </source>
</evidence>
<dbReference type="EMBL" id="BAEE01000048">
    <property type="protein sequence ID" value="GAB09900.1"/>
    <property type="molecule type" value="Genomic_DNA"/>
</dbReference>
<gene>
    <name evidence="6" type="ORF">GOARA_048_01020</name>
</gene>
<protein>
    <recommendedName>
        <fullName evidence="8">Cutinase</fullName>
    </recommendedName>
</protein>
<evidence type="ECO:0000313" key="6">
    <source>
        <dbReference type="EMBL" id="GAB09900.1"/>
    </source>
</evidence>
<feature type="signal peptide" evidence="5">
    <location>
        <begin position="1"/>
        <end position="29"/>
    </location>
</feature>
<dbReference type="OrthoDB" id="4409063at2"/>